<dbReference type="EMBL" id="CR543861">
    <property type="protein sequence ID" value="CAG70073.1"/>
    <property type="molecule type" value="Genomic_DNA"/>
</dbReference>
<dbReference type="InterPro" id="IPR038488">
    <property type="entry name" value="Integrase_DNA-bd_sf"/>
</dbReference>
<protein>
    <recommendedName>
        <fullName evidence="1">Integrase DNA-binding domain-containing protein</fullName>
    </recommendedName>
</protein>
<proteinExistence type="predicted"/>
<accession>Q6F792</accession>
<dbReference type="Gene3D" id="3.30.160.390">
    <property type="entry name" value="Integrase, DNA-binding domain"/>
    <property type="match status" value="1"/>
</dbReference>
<dbReference type="OrthoDB" id="9795573at2"/>
<reference evidence="2 3" key="1">
    <citation type="journal article" date="2004" name="Nucleic Acids Res.">
        <title>Unique features revealed by the genome sequence of Acinetobacter sp. ADP1, a versatile and naturally transformation competent bacterium.</title>
        <authorList>
            <person name="Barbe V."/>
            <person name="Vallenet D."/>
            <person name="Fonknechten N."/>
            <person name="Kreimeyer A."/>
            <person name="Oztas S."/>
            <person name="Labarre L."/>
            <person name="Cruveiller S."/>
            <person name="Robert C."/>
            <person name="Duprat S."/>
            <person name="Wincker P."/>
            <person name="Ornston L.N."/>
            <person name="Weissenbach J."/>
            <person name="Marliere P."/>
            <person name="Cohen G.N."/>
            <person name="Medigue C."/>
        </authorList>
    </citation>
    <scope>NUCLEOTIDE SEQUENCE [LARGE SCALE GENOMIC DNA]</scope>
    <source>
        <strain evidence="3">ATCC 33305 / BD413 / ADP1</strain>
    </source>
</reference>
<feature type="domain" description="Integrase DNA-binding" evidence="1">
    <location>
        <begin position="36"/>
        <end position="88"/>
    </location>
</feature>
<evidence type="ECO:0000259" key="1">
    <source>
        <dbReference type="Pfam" id="PF13356"/>
    </source>
</evidence>
<dbReference type="GeneID" id="45235606"/>
<dbReference type="Pfam" id="PF13356">
    <property type="entry name" value="Arm-DNA-bind_3"/>
    <property type="match status" value="1"/>
</dbReference>
<name>Q6F792_ACIAD</name>
<evidence type="ECO:0000313" key="3">
    <source>
        <dbReference type="Proteomes" id="UP000000430"/>
    </source>
</evidence>
<dbReference type="InterPro" id="IPR025166">
    <property type="entry name" value="Integrase_DNA_bind_dom"/>
</dbReference>
<dbReference type="HOGENOM" id="CLU_2178063_0_0_6"/>
<dbReference type="KEGG" id="aci:ACIAD3414"/>
<dbReference type="RefSeq" id="WP_011182782.1">
    <property type="nucleotide sequence ID" value="NC_005966.1"/>
</dbReference>
<organism evidence="2 3">
    <name type="scientific">Acinetobacter baylyi (strain ATCC 33305 / BD413 / ADP1)</name>
    <dbReference type="NCBI Taxonomy" id="62977"/>
    <lineage>
        <taxon>Bacteria</taxon>
        <taxon>Pseudomonadati</taxon>
        <taxon>Pseudomonadota</taxon>
        <taxon>Gammaproteobacteria</taxon>
        <taxon>Moraxellales</taxon>
        <taxon>Moraxellaceae</taxon>
        <taxon>Acinetobacter</taxon>
    </lineage>
</organism>
<dbReference type="BioCyc" id="ASP62977:ACIAD_RS15455-MONOMER"/>
<gene>
    <name evidence="2" type="ordered locus">ACIAD3414</name>
</gene>
<dbReference type="AlphaFoldDB" id="Q6F792"/>
<evidence type="ECO:0000313" key="2">
    <source>
        <dbReference type="EMBL" id="CAG70073.1"/>
    </source>
</evidence>
<sequence length="109" mass="12610">MLVSNRKIKISAHFSFLLEKVPTTEVITMAKESNKLDAKTIKNLTADPEQDKKYSDGGGLYLLVKKNGSKYWRMNYRHPISKKQNTLTDVLTRLPAHKMKEIEELLPHR</sequence>
<dbReference type="Proteomes" id="UP000000430">
    <property type="component" value="Chromosome"/>
</dbReference>